<evidence type="ECO:0008006" key="3">
    <source>
        <dbReference type="Google" id="ProtNLM"/>
    </source>
</evidence>
<protein>
    <recommendedName>
        <fullName evidence="3">Encoded protein</fullName>
    </recommendedName>
</protein>
<dbReference type="Proteomes" id="UP000815325">
    <property type="component" value="Unassembled WGS sequence"/>
</dbReference>
<comment type="caution">
    <text evidence="1">The sequence shown here is derived from an EMBL/GenBank/DDBJ whole genome shotgun (WGS) entry which is preliminary data.</text>
</comment>
<sequence length="52" mass="5417">MSARSPPVASLVLAGLPMTAPSNNTTSESRQTCAFLKLAGAQQRKSCVVQVL</sequence>
<keyword evidence="2" id="KW-1185">Reference proteome</keyword>
<organism evidence="1 2">
    <name type="scientific">Dunaliella salina</name>
    <name type="common">Green alga</name>
    <name type="synonym">Protococcus salinus</name>
    <dbReference type="NCBI Taxonomy" id="3046"/>
    <lineage>
        <taxon>Eukaryota</taxon>
        <taxon>Viridiplantae</taxon>
        <taxon>Chlorophyta</taxon>
        <taxon>core chlorophytes</taxon>
        <taxon>Chlorophyceae</taxon>
        <taxon>CS clade</taxon>
        <taxon>Chlamydomonadales</taxon>
        <taxon>Dunaliellaceae</taxon>
        <taxon>Dunaliella</taxon>
    </lineage>
</organism>
<proteinExistence type="predicted"/>
<evidence type="ECO:0000313" key="2">
    <source>
        <dbReference type="Proteomes" id="UP000815325"/>
    </source>
</evidence>
<accession>A0ABQ7GH26</accession>
<reference evidence="1" key="1">
    <citation type="submission" date="2017-08" db="EMBL/GenBank/DDBJ databases">
        <authorList>
            <person name="Polle J.E."/>
            <person name="Barry K."/>
            <person name="Cushman J."/>
            <person name="Schmutz J."/>
            <person name="Tran D."/>
            <person name="Hathwaick L.T."/>
            <person name="Yim W.C."/>
            <person name="Jenkins J."/>
            <person name="Mckie-Krisberg Z.M."/>
            <person name="Prochnik S."/>
            <person name="Lindquist E."/>
            <person name="Dockter R.B."/>
            <person name="Adam C."/>
            <person name="Molina H."/>
            <person name="Bunkerborg J."/>
            <person name="Jin E."/>
            <person name="Buchheim M."/>
            <person name="Magnuson J."/>
        </authorList>
    </citation>
    <scope>NUCLEOTIDE SEQUENCE</scope>
    <source>
        <strain evidence="1">CCAP 19/18</strain>
    </source>
</reference>
<gene>
    <name evidence="1" type="ORF">DUNSADRAFT_9651</name>
</gene>
<dbReference type="EMBL" id="MU069785">
    <property type="protein sequence ID" value="KAF5833903.1"/>
    <property type="molecule type" value="Genomic_DNA"/>
</dbReference>
<evidence type="ECO:0000313" key="1">
    <source>
        <dbReference type="EMBL" id="KAF5833903.1"/>
    </source>
</evidence>
<name>A0ABQ7GH26_DUNSA</name>